<evidence type="ECO:0000256" key="7">
    <source>
        <dbReference type="PROSITE-ProRule" id="PRU01393"/>
    </source>
</evidence>
<dbReference type="RefSeq" id="XP_064659159.1">
    <property type="nucleotide sequence ID" value="XM_064803034.1"/>
</dbReference>
<keyword evidence="5 8" id="KW-0378">Hydrolase</keyword>
<dbReference type="CDD" id="cd09616">
    <property type="entry name" value="Peptidase_C12_UCH_L1_L3"/>
    <property type="match status" value="1"/>
</dbReference>
<keyword evidence="3 8" id="KW-0645">Protease</keyword>
<name>A0AAV9P9X2_9PEZI</name>
<comment type="caution">
    <text evidence="7">Lacks conserved residue(s) required for the propagation of feature annotation.</text>
</comment>
<dbReference type="GO" id="GO:0004843">
    <property type="term" value="F:cysteine-type deubiquitinase activity"/>
    <property type="evidence" value="ECO:0007669"/>
    <property type="project" value="UniProtKB-EC"/>
</dbReference>
<organism evidence="10 11">
    <name type="scientific">Saxophila tyrrhenica</name>
    <dbReference type="NCBI Taxonomy" id="1690608"/>
    <lineage>
        <taxon>Eukaryota</taxon>
        <taxon>Fungi</taxon>
        <taxon>Dikarya</taxon>
        <taxon>Ascomycota</taxon>
        <taxon>Pezizomycotina</taxon>
        <taxon>Dothideomycetes</taxon>
        <taxon>Dothideomycetidae</taxon>
        <taxon>Mycosphaerellales</taxon>
        <taxon>Extremaceae</taxon>
        <taxon>Saxophila</taxon>
    </lineage>
</organism>
<dbReference type="Pfam" id="PF01088">
    <property type="entry name" value="Peptidase_C12"/>
    <property type="match status" value="1"/>
</dbReference>
<dbReference type="EMBL" id="JAVRRT010000008">
    <property type="protein sequence ID" value="KAK5169813.1"/>
    <property type="molecule type" value="Genomic_DNA"/>
</dbReference>
<dbReference type="InterPro" id="IPR038765">
    <property type="entry name" value="Papain-like_cys_pep_sf"/>
</dbReference>
<evidence type="ECO:0000256" key="5">
    <source>
        <dbReference type="ARBA" id="ARBA00022801"/>
    </source>
</evidence>
<dbReference type="GO" id="GO:0016579">
    <property type="term" value="P:protein deubiquitination"/>
    <property type="evidence" value="ECO:0007669"/>
    <property type="project" value="TreeGrafter"/>
</dbReference>
<evidence type="ECO:0000256" key="8">
    <source>
        <dbReference type="RuleBase" id="RU361215"/>
    </source>
</evidence>
<reference evidence="10 11" key="1">
    <citation type="submission" date="2023-08" db="EMBL/GenBank/DDBJ databases">
        <title>Black Yeasts Isolated from many extreme environments.</title>
        <authorList>
            <person name="Coleine C."/>
            <person name="Stajich J.E."/>
            <person name="Selbmann L."/>
        </authorList>
    </citation>
    <scope>NUCLEOTIDE SEQUENCE [LARGE SCALE GENOMIC DNA]</scope>
    <source>
        <strain evidence="10 11">CCFEE 5935</strain>
    </source>
</reference>
<proteinExistence type="inferred from homology"/>
<evidence type="ECO:0000313" key="11">
    <source>
        <dbReference type="Proteomes" id="UP001337655"/>
    </source>
</evidence>
<dbReference type="SUPFAM" id="SSF54001">
    <property type="entry name" value="Cysteine proteinases"/>
    <property type="match status" value="1"/>
</dbReference>
<comment type="catalytic activity">
    <reaction evidence="1 8">
        <text>Thiol-dependent hydrolysis of ester, thioester, amide, peptide and isopeptide bonds formed by the C-terminal Gly of ubiquitin (a 76-residue protein attached to proteins as an intracellular targeting signal).</text>
        <dbReference type="EC" id="3.4.19.12"/>
    </reaction>
</comment>
<evidence type="ECO:0000256" key="1">
    <source>
        <dbReference type="ARBA" id="ARBA00000707"/>
    </source>
</evidence>
<dbReference type="Proteomes" id="UP001337655">
    <property type="component" value="Unassembled WGS sequence"/>
</dbReference>
<evidence type="ECO:0000256" key="4">
    <source>
        <dbReference type="ARBA" id="ARBA00022786"/>
    </source>
</evidence>
<evidence type="ECO:0000313" key="10">
    <source>
        <dbReference type="EMBL" id="KAK5169813.1"/>
    </source>
</evidence>
<feature type="domain" description="UCH catalytic" evidence="9">
    <location>
        <begin position="17"/>
        <end position="246"/>
    </location>
</feature>
<keyword evidence="11" id="KW-1185">Reference proteome</keyword>
<comment type="caution">
    <text evidence="10">The sequence shown here is derived from an EMBL/GenBank/DDBJ whole genome shotgun (WGS) entry which is preliminary data.</text>
</comment>
<gene>
    <name evidence="10" type="ORF">LTR77_005791</name>
</gene>
<keyword evidence="6 8" id="KW-0788">Thiol protease</keyword>
<dbReference type="Gene3D" id="3.40.532.10">
    <property type="entry name" value="Peptidase C12, ubiquitin carboxyl-terminal hydrolase"/>
    <property type="match status" value="1"/>
</dbReference>
<dbReference type="PROSITE" id="PS52048">
    <property type="entry name" value="UCH_DOMAIN"/>
    <property type="match status" value="1"/>
</dbReference>
<evidence type="ECO:0000256" key="2">
    <source>
        <dbReference type="ARBA" id="ARBA00009326"/>
    </source>
</evidence>
<evidence type="ECO:0000256" key="3">
    <source>
        <dbReference type="ARBA" id="ARBA00022670"/>
    </source>
</evidence>
<dbReference type="InterPro" id="IPR001578">
    <property type="entry name" value="Peptidase_C12_UCH"/>
</dbReference>
<dbReference type="GO" id="GO:0006511">
    <property type="term" value="P:ubiquitin-dependent protein catabolic process"/>
    <property type="evidence" value="ECO:0007669"/>
    <property type="project" value="UniProtKB-UniRule"/>
</dbReference>
<dbReference type="PANTHER" id="PTHR10589">
    <property type="entry name" value="UBIQUITIN CARBOXYL-TERMINAL HYDROLASE"/>
    <property type="match status" value="1"/>
</dbReference>
<evidence type="ECO:0000259" key="9">
    <source>
        <dbReference type="PROSITE" id="PS52048"/>
    </source>
</evidence>
<comment type="similarity">
    <text evidence="2 7 8">Belongs to the peptidase C12 family.</text>
</comment>
<dbReference type="FunFam" id="3.40.532.10:FF:000006">
    <property type="entry name" value="Ubiquitin carboxyl-terminal hydrolase"/>
    <property type="match status" value="1"/>
</dbReference>
<dbReference type="EC" id="3.4.19.12" evidence="8"/>
<keyword evidence="4 8" id="KW-0833">Ubl conjugation pathway</keyword>
<dbReference type="AlphaFoldDB" id="A0AAV9P9X2"/>
<sequence>MASHTEGVHVRPDGQKVFVPLENNPEVFTELIHRLGVSQSLRFHDVYSITDPDLLAFLPRPCHALIFISPGDVYNRVHGRTEPREIIHDGTGDDEPVVWFKQTIGNACGLIALLHAVSNGPAREFIQSGSILDDLLKQGMPLKPDERAKVLYDSVELERAHMASAVRGDSRAPPAEEDPGYHFLAFVKGKDGHLYELEGGFNGPVDLGEVKEGDDCLSERALAQGVRRFVEKAEGNMEFSIIALCEEAVDE</sequence>
<dbReference type="InterPro" id="IPR036959">
    <property type="entry name" value="Peptidase_C12_UCH_sf"/>
</dbReference>
<dbReference type="PRINTS" id="PR00707">
    <property type="entry name" value="UBCTHYDRLASE"/>
</dbReference>
<dbReference type="GeneID" id="89927132"/>
<protein>
    <recommendedName>
        <fullName evidence="8">Ubiquitin carboxyl-terminal hydrolase</fullName>
        <ecNumber evidence="8">3.4.19.12</ecNumber>
    </recommendedName>
</protein>
<dbReference type="PROSITE" id="PS00140">
    <property type="entry name" value="UCH_1"/>
    <property type="match status" value="1"/>
</dbReference>
<accession>A0AAV9P9X2</accession>
<dbReference type="GO" id="GO:0005737">
    <property type="term" value="C:cytoplasm"/>
    <property type="evidence" value="ECO:0007669"/>
    <property type="project" value="TreeGrafter"/>
</dbReference>
<dbReference type="InterPro" id="IPR057254">
    <property type="entry name" value="UCH_AS"/>
</dbReference>
<evidence type="ECO:0000256" key="6">
    <source>
        <dbReference type="ARBA" id="ARBA00022807"/>
    </source>
</evidence>
<dbReference type="PANTHER" id="PTHR10589:SF17">
    <property type="entry name" value="UBIQUITIN CARBOXYL-TERMINAL HYDROLASE"/>
    <property type="match status" value="1"/>
</dbReference>